<dbReference type="Proteomes" id="UP000636661">
    <property type="component" value="Unassembled WGS sequence"/>
</dbReference>
<dbReference type="InterPro" id="IPR004302">
    <property type="entry name" value="Cellulose/chitin-bd_N"/>
</dbReference>
<accession>A0A918I135</accession>
<dbReference type="SUPFAM" id="SSF81296">
    <property type="entry name" value="E set domains"/>
    <property type="match status" value="1"/>
</dbReference>
<dbReference type="PANTHER" id="PTHR34823:SF1">
    <property type="entry name" value="CHITIN-BINDING TYPE-4 DOMAIN-CONTAINING PROTEIN"/>
    <property type="match status" value="1"/>
</dbReference>
<feature type="region of interest" description="Disordered" evidence="2">
    <location>
        <begin position="130"/>
        <end position="159"/>
    </location>
</feature>
<protein>
    <recommendedName>
        <fullName evidence="3">Chitin-binding type-4 domain-containing protein</fullName>
    </recommendedName>
</protein>
<evidence type="ECO:0000313" key="4">
    <source>
        <dbReference type="EMBL" id="GGU50206.1"/>
    </source>
</evidence>
<keyword evidence="5" id="KW-1185">Reference proteome</keyword>
<organism evidence="4 5">
    <name type="scientific">Streptomyces lavendofoliae</name>
    <dbReference type="NCBI Taxonomy" id="67314"/>
    <lineage>
        <taxon>Bacteria</taxon>
        <taxon>Bacillati</taxon>
        <taxon>Actinomycetota</taxon>
        <taxon>Actinomycetes</taxon>
        <taxon>Kitasatosporales</taxon>
        <taxon>Streptomycetaceae</taxon>
        <taxon>Streptomyces</taxon>
    </lineage>
</organism>
<name>A0A918I135_9ACTN</name>
<proteinExistence type="predicted"/>
<keyword evidence="1" id="KW-0732">Signal</keyword>
<gene>
    <name evidence="4" type="ORF">GCM10010274_43620</name>
</gene>
<evidence type="ECO:0000256" key="2">
    <source>
        <dbReference type="SAM" id="MobiDB-lite"/>
    </source>
</evidence>
<evidence type="ECO:0000256" key="1">
    <source>
        <dbReference type="ARBA" id="ARBA00022729"/>
    </source>
</evidence>
<dbReference type="Pfam" id="PF03067">
    <property type="entry name" value="LPMO_10"/>
    <property type="match status" value="1"/>
</dbReference>
<dbReference type="InterPro" id="IPR014756">
    <property type="entry name" value="Ig_E-set"/>
</dbReference>
<comment type="caution">
    <text evidence="4">The sequence shown here is derived from an EMBL/GenBank/DDBJ whole genome shotgun (WGS) entry which is preliminary data.</text>
</comment>
<dbReference type="AlphaFoldDB" id="A0A918I135"/>
<dbReference type="RefSeq" id="WP_189552625.1">
    <property type="nucleotide sequence ID" value="NZ_BMTP01000011.1"/>
</dbReference>
<dbReference type="Gene3D" id="2.70.50.50">
    <property type="entry name" value="chitin-binding protein cbp21"/>
    <property type="match status" value="1"/>
</dbReference>
<feature type="domain" description="Chitin-binding type-4" evidence="3">
    <location>
        <begin position="151"/>
        <end position="352"/>
    </location>
</feature>
<sequence>MSTFISAAPSELRAQINRRSDGKHQVFGIHLRWQIGANSPDQGEWPPPSDWNEGNAPYPHTYEVWINGQPRQTVFLHWPTWDWTLSNSHWVDLGEAPDARYRVKIRAMDRNGEFTEFTNEVTVASEGADFWAPRTPRSGSGSAEHNGAPRHGTVNHPRSRAAAAIRDNDPSPICAEARRLNTSTTWQEVLPGAERMLADYPWNHSLRYLEYRKFFEGNTVASTGNPAFRGLDLAGDWPVTELQADADSHTFSYDYTAYHTNETWSHRWFITRDGWDPADGLSWEDLDPTPFLVENQGAARQEESTDWQFATLPRRQGRAAIVQIWGGHGGPDTPDGGNGGKSGEFFLSVCDVIFT</sequence>
<dbReference type="CDD" id="cd21177">
    <property type="entry name" value="LPMO_AA10"/>
    <property type="match status" value="1"/>
</dbReference>
<dbReference type="InterPro" id="IPR051024">
    <property type="entry name" value="GlcNAc_Chitin_IntDeg"/>
</dbReference>
<evidence type="ECO:0000259" key="3">
    <source>
        <dbReference type="Pfam" id="PF03067"/>
    </source>
</evidence>
<evidence type="ECO:0000313" key="5">
    <source>
        <dbReference type="Proteomes" id="UP000636661"/>
    </source>
</evidence>
<reference evidence="4" key="2">
    <citation type="submission" date="2020-09" db="EMBL/GenBank/DDBJ databases">
        <authorList>
            <person name="Sun Q."/>
            <person name="Ohkuma M."/>
        </authorList>
    </citation>
    <scope>NUCLEOTIDE SEQUENCE</scope>
    <source>
        <strain evidence="4">JCM 4391</strain>
    </source>
</reference>
<dbReference type="EMBL" id="BMTP01000011">
    <property type="protein sequence ID" value="GGU50206.1"/>
    <property type="molecule type" value="Genomic_DNA"/>
</dbReference>
<dbReference type="PANTHER" id="PTHR34823">
    <property type="entry name" value="GLCNAC-BINDING PROTEIN A"/>
    <property type="match status" value="1"/>
</dbReference>
<reference evidence="4" key="1">
    <citation type="journal article" date="2014" name="Int. J. Syst. Evol. Microbiol.">
        <title>Complete genome sequence of Corynebacterium casei LMG S-19264T (=DSM 44701T), isolated from a smear-ripened cheese.</title>
        <authorList>
            <consortium name="US DOE Joint Genome Institute (JGI-PGF)"/>
            <person name="Walter F."/>
            <person name="Albersmeier A."/>
            <person name="Kalinowski J."/>
            <person name="Ruckert C."/>
        </authorList>
    </citation>
    <scope>NUCLEOTIDE SEQUENCE</scope>
    <source>
        <strain evidence="4">JCM 4391</strain>
    </source>
</reference>